<organism evidence="2 3">
    <name type="scientific">Glossina brevipalpis</name>
    <dbReference type="NCBI Taxonomy" id="37001"/>
    <lineage>
        <taxon>Eukaryota</taxon>
        <taxon>Metazoa</taxon>
        <taxon>Ecdysozoa</taxon>
        <taxon>Arthropoda</taxon>
        <taxon>Hexapoda</taxon>
        <taxon>Insecta</taxon>
        <taxon>Pterygota</taxon>
        <taxon>Neoptera</taxon>
        <taxon>Endopterygota</taxon>
        <taxon>Diptera</taxon>
        <taxon>Brachycera</taxon>
        <taxon>Muscomorpha</taxon>
        <taxon>Hippoboscoidea</taxon>
        <taxon>Glossinidae</taxon>
        <taxon>Glossina</taxon>
    </lineage>
</organism>
<dbReference type="AlphaFoldDB" id="A0A1A9WS42"/>
<evidence type="ECO:0000313" key="3">
    <source>
        <dbReference type="Proteomes" id="UP000091820"/>
    </source>
</evidence>
<keyword evidence="3" id="KW-1185">Reference proteome</keyword>
<evidence type="ECO:0000313" key="2">
    <source>
        <dbReference type="EnsemblMetazoa" id="GBRI030061-PA"/>
    </source>
</evidence>
<proteinExistence type="predicted"/>
<dbReference type="PANTHER" id="PTHR15109:SF4">
    <property type="entry name" value="FAM193 C-TERMINAL DOMAIN-CONTAINING PROTEIN"/>
    <property type="match status" value="1"/>
</dbReference>
<dbReference type="InterPro" id="IPR029717">
    <property type="entry name" value="FAM193"/>
</dbReference>
<dbReference type="EnsemblMetazoa" id="GBRI030061-RA">
    <property type="protein sequence ID" value="GBRI030061-PA"/>
    <property type="gene ID" value="GBRI030061"/>
</dbReference>
<reference evidence="2" key="2">
    <citation type="submission" date="2020-05" db="UniProtKB">
        <authorList>
            <consortium name="EnsemblMetazoa"/>
        </authorList>
    </citation>
    <scope>IDENTIFICATION</scope>
    <source>
        <strain evidence="2">IAEA</strain>
    </source>
</reference>
<accession>A0A1A9WS42</accession>
<name>A0A1A9WS42_9MUSC</name>
<feature type="signal peptide" evidence="1">
    <location>
        <begin position="1"/>
        <end position="21"/>
    </location>
</feature>
<feature type="chain" id="PRO_5008400597" evidence="1">
    <location>
        <begin position="22"/>
        <end position="615"/>
    </location>
</feature>
<protein>
    <submittedName>
        <fullName evidence="2">Uncharacterized protein</fullName>
    </submittedName>
</protein>
<dbReference type="Proteomes" id="UP000091820">
    <property type="component" value="Unassembled WGS sequence"/>
</dbReference>
<keyword evidence="1" id="KW-0732">Signal</keyword>
<dbReference type="PANTHER" id="PTHR15109">
    <property type="entry name" value="AGAP004327-PA"/>
    <property type="match status" value="1"/>
</dbReference>
<evidence type="ECO:0000256" key="1">
    <source>
        <dbReference type="SAM" id="SignalP"/>
    </source>
</evidence>
<reference evidence="3" key="1">
    <citation type="submission" date="2014-03" db="EMBL/GenBank/DDBJ databases">
        <authorList>
            <person name="Aksoy S."/>
            <person name="Warren W."/>
            <person name="Wilson R.K."/>
        </authorList>
    </citation>
    <scope>NUCLEOTIDE SEQUENCE [LARGE SCALE GENOMIC DNA]</scope>
    <source>
        <strain evidence="3">IAEA</strain>
    </source>
</reference>
<sequence>MADHFRAAHMVVMLLDVLIKAYGPMLKNITAYNKFEKLFNSNKKIYWITTGFYYREMTEHMDFIHDEYLSDNMIFVLFSSILMVNNPLLLLKILAFHVECIVKAYAEGFLEIVDPDQNKIPAEEMLTYILNGYDEIMRISEKVATCLFAFENAFLRRFTLTWKLLCQRLYQQHVYLNLTDTMLACIITLKDEELTSRHAALIKRYIHFDDLMNYVDKRWIDVWIELNKFNLTDLERERRKNSMDVFQIFDTVMQDSIAFALQDSAGESDFYNFASLKNRRLVWHRIMTYAKTKWPKGFFEPPNTLVVEDKCKKCNLLLEYHSEGCKCITCSIAGGPLPPRKDADGFCYKCSAQNALGEKEVNFYESKILNICTNDDFLSSVKTNNIENKSRNNTAFKSEVTHEVGGGATATVLPLNEKKIISDNKIELTQPSSLSSSSFNTYHIAWAVFNHLNNRKRYPYANVEESKFCINCKLASCQLARKILNNEISPDLSRELIRFYQPLSMTREELRSILPNIMFYNRKMIASNNRFDVMDVHDYVVKIYWIYVISIYATYFLCLENMKKIPLNLQCLEIYNNDIRVNVENIKGNKDDMKFIEFLDKIKSLSPYDNDIEAK</sequence>
<dbReference type="VEuPathDB" id="VectorBase:GBRI030061"/>